<accession>A0A4C1VC38</accession>
<evidence type="ECO:0000313" key="1">
    <source>
        <dbReference type="EMBL" id="GBP35175.1"/>
    </source>
</evidence>
<comment type="caution">
    <text evidence="1">The sequence shown here is derived from an EMBL/GenBank/DDBJ whole genome shotgun (WGS) entry which is preliminary data.</text>
</comment>
<dbReference type="EMBL" id="BGZK01000300">
    <property type="protein sequence ID" value="GBP35175.1"/>
    <property type="molecule type" value="Genomic_DNA"/>
</dbReference>
<name>A0A4C1VC38_EUMVA</name>
<sequence length="87" mass="9477">MRSLCFGEHIDTFVSGFVVASLTSVVGDPRPVSRSSSIRSEKIVGRATRAHRTGQSLRRSGGFSRDNDQISFLLLSWAVMSGLIYAS</sequence>
<proteinExistence type="predicted"/>
<dbReference type="Proteomes" id="UP000299102">
    <property type="component" value="Unassembled WGS sequence"/>
</dbReference>
<protein>
    <submittedName>
        <fullName evidence="1">Uncharacterized protein</fullName>
    </submittedName>
</protein>
<keyword evidence="2" id="KW-1185">Reference proteome</keyword>
<organism evidence="1 2">
    <name type="scientific">Eumeta variegata</name>
    <name type="common">Bagworm moth</name>
    <name type="synonym">Eumeta japonica</name>
    <dbReference type="NCBI Taxonomy" id="151549"/>
    <lineage>
        <taxon>Eukaryota</taxon>
        <taxon>Metazoa</taxon>
        <taxon>Ecdysozoa</taxon>
        <taxon>Arthropoda</taxon>
        <taxon>Hexapoda</taxon>
        <taxon>Insecta</taxon>
        <taxon>Pterygota</taxon>
        <taxon>Neoptera</taxon>
        <taxon>Endopterygota</taxon>
        <taxon>Lepidoptera</taxon>
        <taxon>Glossata</taxon>
        <taxon>Ditrysia</taxon>
        <taxon>Tineoidea</taxon>
        <taxon>Psychidae</taxon>
        <taxon>Oiketicinae</taxon>
        <taxon>Eumeta</taxon>
    </lineage>
</organism>
<evidence type="ECO:0000313" key="2">
    <source>
        <dbReference type="Proteomes" id="UP000299102"/>
    </source>
</evidence>
<reference evidence="1 2" key="1">
    <citation type="journal article" date="2019" name="Commun. Biol.">
        <title>The bagworm genome reveals a unique fibroin gene that provides high tensile strength.</title>
        <authorList>
            <person name="Kono N."/>
            <person name="Nakamura H."/>
            <person name="Ohtoshi R."/>
            <person name="Tomita M."/>
            <person name="Numata K."/>
            <person name="Arakawa K."/>
        </authorList>
    </citation>
    <scope>NUCLEOTIDE SEQUENCE [LARGE SCALE GENOMIC DNA]</scope>
</reference>
<gene>
    <name evidence="1" type="ORF">EVAR_18300_1</name>
</gene>
<dbReference type="AlphaFoldDB" id="A0A4C1VC38"/>